<protein>
    <submittedName>
        <fullName evidence="1">Phage tail protein</fullName>
    </submittedName>
</protein>
<evidence type="ECO:0000313" key="2">
    <source>
        <dbReference type="Proteomes" id="UP000516696"/>
    </source>
</evidence>
<dbReference type="RefSeq" id="WP_113849973.1">
    <property type="nucleotide sequence ID" value="NZ_CP050485.1"/>
</dbReference>
<dbReference type="AlphaFoldDB" id="A0AAE7MNS6"/>
<evidence type="ECO:0000313" key="1">
    <source>
        <dbReference type="EMBL" id="QOG26873.1"/>
    </source>
</evidence>
<dbReference type="Proteomes" id="UP000516696">
    <property type="component" value="Chromosome"/>
</dbReference>
<name>A0AAE7MNS6_ENTGA</name>
<accession>A0AAE7MNS6</accession>
<organism evidence="1 2">
    <name type="scientific">Enterococcus gallinarum</name>
    <dbReference type="NCBI Taxonomy" id="1353"/>
    <lineage>
        <taxon>Bacteria</taxon>
        <taxon>Bacillati</taxon>
        <taxon>Bacillota</taxon>
        <taxon>Bacilli</taxon>
        <taxon>Lactobacillales</taxon>
        <taxon>Enterococcaceae</taxon>
        <taxon>Enterococcus</taxon>
    </lineage>
</organism>
<dbReference type="NCBIfam" id="NF047353">
    <property type="entry name" value="tube_lmo2291"/>
    <property type="match status" value="1"/>
</dbReference>
<dbReference type="EMBL" id="CP050485">
    <property type="protein sequence ID" value="QOG26873.1"/>
    <property type="molecule type" value="Genomic_DNA"/>
</dbReference>
<proteinExistence type="predicted"/>
<sequence length="152" mass="17037">MARKKNALRQHFVADYDATKPDTKPLEDAYKKFGRYVTTVEDDGDVQSEDYADYAGDGTLSTDVTGVTEKWNFSGYWDPEQEAQQLVKKKKRAKGDDRKVWHKIIETDGTTIEGVGTLSEKIVAGSGEASDWEEFSCAITYDKTPEVTEPTP</sequence>
<reference evidence="1 2" key="1">
    <citation type="submission" date="2020-03" db="EMBL/GenBank/DDBJ databases">
        <title>Characterization of ganglioside-mimicking enterococci.</title>
        <authorList>
            <person name="Patry R.T."/>
            <person name="Nothaft H."/>
            <person name="Bridger R."/>
            <person name="Shajahan A."/>
            <person name="Huynh S."/>
            <person name="Sanchez S."/>
            <person name="Azadi P."/>
            <person name="Cooper K."/>
            <person name="Miller W.G."/>
            <person name="Parker C.T."/>
            <person name="Wells L."/>
            <person name="Szymanski C.M."/>
        </authorList>
    </citation>
    <scope>NUCLEOTIDE SEQUENCE [LARGE SCALE GENOMIC DNA]</scope>
    <source>
        <strain evidence="1 2">EGM181</strain>
    </source>
</reference>
<gene>
    <name evidence="1" type="ORF">EGM181_06190</name>
</gene>